<evidence type="ECO:0000256" key="4">
    <source>
        <dbReference type="SAM" id="MobiDB-lite"/>
    </source>
</evidence>
<evidence type="ECO:0000313" key="7">
    <source>
        <dbReference type="Proteomes" id="UP001374584"/>
    </source>
</evidence>
<dbReference type="InterPro" id="IPR003103">
    <property type="entry name" value="BAG_domain"/>
</dbReference>
<accession>A0AAN9RKC1</accession>
<organism evidence="6 7">
    <name type="scientific">Phaseolus coccineus</name>
    <name type="common">Scarlet runner bean</name>
    <name type="synonym">Phaseolus multiflorus</name>
    <dbReference type="NCBI Taxonomy" id="3886"/>
    <lineage>
        <taxon>Eukaryota</taxon>
        <taxon>Viridiplantae</taxon>
        <taxon>Streptophyta</taxon>
        <taxon>Embryophyta</taxon>
        <taxon>Tracheophyta</taxon>
        <taxon>Spermatophyta</taxon>
        <taxon>Magnoliopsida</taxon>
        <taxon>eudicotyledons</taxon>
        <taxon>Gunneridae</taxon>
        <taxon>Pentapetalae</taxon>
        <taxon>rosids</taxon>
        <taxon>fabids</taxon>
        <taxon>Fabales</taxon>
        <taxon>Fabaceae</taxon>
        <taxon>Papilionoideae</taxon>
        <taxon>50 kb inversion clade</taxon>
        <taxon>NPAAA clade</taxon>
        <taxon>indigoferoid/millettioid clade</taxon>
        <taxon>Phaseoleae</taxon>
        <taxon>Phaseolus</taxon>
    </lineage>
</organism>
<keyword evidence="7" id="KW-1185">Reference proteome</keyword>
<feature type="coiled-coil region" evidence="3">
    <location>
        <begin position="314"/>
        <end position="348"/>
    </location>
</feature>
<evidence type="ECO:0000256" key="1">
    <source>
        <dbReference type="ARBA" id="ARBA00022860"/>
    </source>
</evidence>
<dbReference type="GO" id="GO:0009506">
    <property type="term" value="C:plasmodesma"/>
    <property type="evidence" value="ECO:0007669"/>
    <property type="project" value="TreeGrafter"/>
</dbReference>
<feature type="region of interest" description="Disordered" evidence="4">
    <location>
        <begin position="172"/>
        <end position="199"/>
    </location>
</feature>
<comment type="caution">
    <text evidence="6">The sequence shown here is derived from an EMBL/GenBank/DDBJ whole genome shotgun (WGS) entry which is preliminary data.</text>
</comment>
<dbReference type="PROSITE" id="PS51035">
    <property type="entry name" value="BAG"/>
    <property type="match status" value="1"/>
</dbReference>
<dbReference type="Gene3D" id="1.20.58.120">
    <property type="entry name" value="BAG domain"/>
    <property type="match status" value="1"/>
</dbReference>
<evidence type="ECO:0000259" key="5">
    <source>
        <dbReference type="PROSITE" id="PS51035"/>
    </source>
</evidence>
<evidence type="ECO:0000256" key="3">
    <source>
        <dbReference type="SAM" id="Coils"/>
    </source>
</evidence>
<dbReference type="Proteomes" id="UP001374584">
    <property type="component" value="Unassembled WGS sequence"/>
</dbReference>
<feature type="compositionally biased region" description="Basic and acidic residues" evidence="4">
    <location>
        <begin position="172"/>
        <end position="190"/>
    </location>
</feature>
<dbReference type="GO" id="GO:0006457">
    <property type="term" value="P:protein folding"/>
    <property type="evidence" value="ECO:0007669"/>
    <property type="project" value="TreeGrafter"/>
</dbReference>
<dbReference type="PANTHER" id="PTHR33322:SF4">
    <property type="entry name" value="BAG DOMAIN CONTAINING PROTEIN, EXPRESSED"/>
    <property type="match status" value="1"/>
</dbReference>
<dbReference type="Pfam" id="PF00612">
    <property type="entry name" value="IQ"/>
    <property type="match status" value="1"/>
</dbReference>
<keyword evidence="1" id="KW-0112">Calmodulin-binding</keyword>
<dbReference type="SMART" id="SM00264">
    <property type="entry name" value="BAG"/>
    <property type="match status" value="1"/>
</dbReference>
<dbReference type="GO" id="GO:0051087">
    <property type="term" value="F:protein-folding chaperone binding"/>
    <property type="evidence" value="ECO:0007669"/>
    <property type="project" value="InterPro"/>
</dbReference>
<evidence type="ECO:0000313" key="6">
    <source>
        <dbReference type="EMBL" id="KAK7374779.1"/>
    </source>
</evidence>
<dbReference type="InterPro" id="IPR040400">
    <property type="entry name" value="BAG5/6/7/8"/>
</dbReference>
<dbReference type="SUPFAM" id="SSF63491">
    <property type="entry name" value="BAG domain"/>
    <property type="match status" value="1"/>
</dbReference>
<name>A0AAN9RKC1_PHACN</name>
<dbReference type="InterPro" id="IPR036533">
    <property type="entry name" value="BAG_dom_sf"/>
</dbReference>
<dbReference type="PROSITE" id="PS50096">
    <property type="entry name" value="IQ"/>
    <property type="match status" value="1"/>
</dbReference>
<dbReference type="GO" id="GO:0005516">
    <property type="term" value="F:calmodulin binding"/>
    <property type="evidence" value="ECO:0007669"/>
    <property type="project" value="UniProtKB-KW"/>
</dbReference>
<proteinExistence type="predicted"/>
<dbReference type="Pfam" id="PF02179">
    <property type="entry name" value="BAG"/>
    <property type="match status" value="1"/>
</dbReference>
<dbReference type="PANTHER" id="PTHR33322">
    <property type="entry name" value="BAG DOMAIN CONTAINING PROTEIN, EXPRESSED"/>
    <property type="match status" value="1"/>
</dbReference>
<gene>
    <name evidence="6" type="ORF">VNO80_08218</name>
</gene>
<dbReference type="InterPro" id="IPR000048">
    <property type="entry name" value="IQ_motif_EF-hand-BS"/>
</dbReference>
<sequence>MMKMKNTPFNRTPWGMAEPGYYKAPSKPFKVVSIPVHFVGSERTRTGSAIKIQRVLRGFLVRKTLRKIVAMRVELARIESEIRVEVVKREQKERVRVIETIMNLLLKLDSIRVLHYSGLRECRKSVIRKAIALQEMLDQMAVPVPDSDEGVKMEEKEGECVVEEGDCLVKEEEGSGKENLRNEDVEKESGCMEEESVGLETRLIEEEEDEVEFEEEQEEGEEIEALRTTSLIEEEEDEVECEEEQKQEEGEEIEALRNEEVQEKETVGTSLVVENCLVKEKEEGDGKKRELLMEKMVEDNHKMIEMMAQLFQRNETQTTLLTSLTQRVEQLERALACEKLRRKKKRKTDRKNKQTHLRNCFI</sequence>
<keyword evidence="3" id="KW-0175">Coiled coil</keyword>
<dbReference type="AlphaFoldDB" id="A0AAN9RKC1"/>
<feature type="domain" description="BAG" evidence="5">
    <location>
        <begin position="77"/>
        <end position="141"/>
    </location>
</feature>
<keyword evidence="2" id="KW-0143">Chaperone</keyword>
<reference evidence="6 7" key="1">
    <citation type="submission" date="2024-01" db="EMBL/GenBank/DDBJ databases">
        <title>The genomes of 5 underutilized Papilionoideae crops provide insights into root nodulation and disease resistanc.</title>
        <authorList>
            <person name="Jiang F."/>
        </authorList>
    </citation>
    <scope>NUCLEOTIDE SEQUENCE [LARGE SCALE GENOMIC DNA]</scope>
    <source>
        <strain evidence="6">JINMINGXINNONG_FW02</strain>
        <tissue evidence="6">Leaves</tissue>
    </source>
</reference>
<dbReference type="EMBL" id="JAYMYR010000003">
    <property type="protein sequence ID" value="KAK7374779.1"/>
    <property type="molecule type" value="Genomic_DNA"/>
</dbReference>
<evidence type="ECO:0000256" key="2">
    <source>
        <dbReference type="ARBA" id="ARBA00023186"/>
    </source>
</evidence>
<protein>
    <recommendedName>
        <fullName evidence="5">BAG domain-containing protein</fullName>
    </recommendedName>
</protein>